<dbReference type="InterPro" id="IPR008979">
    <property type="entry name" value="Galactose-bd-like_sf"/>
</dbReference>
<dbReference type="InterPro" id="IPR055240">
    <property type="entry name" value="CBM13-like"/>
</dbReference>
<evidence type="ECO:0000256" key="4">
    <source>
        <dbReference type="RuleBase" id="RU361187"/>
    </source>
</evidence>
<evidence type="ECO:0000256" key="2">
    <source>
        <dbReference type="ARBA" id="ARBA00022801"/>
    </source>
</evidence>
<evidence type="ECO:0000313" key="7">
    <source>
        <dbReference type="Proteomes" id="UP001465976"/>
    </source>
</evidence>
<name>A0ABR3G0P0_9AGAR</name>
<accession>A0ABR3G0P0</accession>
<comment type="caution">
    <text evidence="6">The sequence shown here is derived from an EMBL/GenBank/DDBJ whole genome shotgun (WGS) entry which is preliminary data.</text>
</comment>
<dbReference type="SUPFAM" id="SSF75005">
    <property type="entry name" value="Arabinanase/levansucrase/invertase"/>
    <property type="match status" value="1"/>
</dbReference>
<dbReference type="PANTHER" id="PTHR22925:SF3">
    <property type="entry name" value="GLYCOSYL HYDROLASE FAMILY PROTEIN 43"/>
    <property type="match status" value="1"/>
</dbReference>
<organism evidence="6 7">
    <name type="scientific">Marasmius crinis-equi</name>
    <dbReference type="NCBI Taxonomy" id="585013"/>
    <lineage>
        <taxon>Eukaryota</taxon>
        <taxon>Fungi</taxon>
        <taxon>Dikarya</taxon>
        <taxon>Basidiomycota</taxon>
        <taxon>Agaricomycotina</taxon>
        <taxon>Agaricomycetes</taxon>
        <taxon>Agaricomycetidae</taxon>
        <taxon>Agaricales</taxon>
        <taxon>Marasmiineae</taxon>
        <taxon>Marasmiaceae</taxon>
        <taxon>Marasmius</taxon>
    </lineage>
</organism>
<evidence type="ECO:0000313" key="6">
    <source>
        <dbReference type="EMBL" id="KAL0581378.1"/>
    </source>
</evidence>
<evidence type="ECO:0000256" key="1">
    <source>
        <dbReference type="ARBA" id="ARBA00009865"/>
    </source>
</evidence>
<proteinExistence type="inferred from homology"/>
<protein>
    <recommendedName>
        <fullName evidence="5">CBM6 domain-containing protein</fullName>
    </recommendedName>
</protein>
<dbReference type="InterPro" id="IPR023296">
    <property type="entry name" value="Glyco_hydro_beta-prop_sf"/>
</dbReference>
<keyword evidence="3 4" id="KW-0326">Glycosidase</keyword>
<dbReference type="PANTHER" id="PTHR22925">
    <property type="entry name" value="GLYCOSYL HYDROLASE 43 FAMILY MEMBER"/>
    <property type="match status" value="1"/>
</dbReference>
<dbReference type="CDD" id="cd04081">
    <property type="entry name" value="CBM35_galactosidase-like"/>
    <property type="match status" value="1"/>
</dbReference>
<comment type="similarity">
    <text evidence="1 4">Belongs to the glycosyl hydrolase 43 family.</text>
</comment>
<dbReference type="Proteomes" id="UP001465976">
    <property type="component" value="Unassembled WGS sequence"/>
</dbReference>
<feature type="domain" description="CBM6" evidence="5">
    <location>
        <begin position="202"/>
        <end position="324"/>
    </location>
</feature>
<evidence type="ECO:0000259" key="5">
    <source>
        <dbReference type="PROSITE" id="PS51175"/>
    </source>
</evidence>
<gene>
    <name evidence="6" type="ORF">V5O48_000642</name>
</gene>
<dbReference type="Pfam" id="PF04616">
    <property type="entry name" value="Glyco_hydro_43"/>
    <property type="match status" value="1"/>
</dbReference>
<keyword evidence="7" id="KW-1185">Reference proteome</keyword>
<keyword evidence="2 4" id="KW-0378">Hydrolase</keyword>
<dbReference type="Gene3D" id="2.115.10.20">
    <property type="entry name" value="Glycosyl hydrolase domain, family 43"/>
    <property type="match status" value="1"/>
</dbReference>
<dbReference type="InterPro" id="IPR005084">
    <property type="entry name" value="CBM6"/>
</dbReference>
<dbReference type="SUPFAM" id="SSF49785">
    <property type="entry name" value="Galactose-binding domain-like"/>
    <property type="match status" value="1"/>
</dbReference>
<reference evidence="6 7" key="1">
    <citation type="submission" date="2024-02" db="EMBL/GenBank/DDBJ databases">
        <title>A draft genome for the cacao thread blight pathogen Marasmius crinis-equi.</title>
        <authorList>
            <person name="Cohen S.P."/>
            <person name="Baruah I.K."/>
            <person name="Amoako-Attah I."/>
            <person name="Bukari Y."/>
            <person name="Meinhardt L.W."/>
            <person name="Bailey B.A."/>
        </authorList>
    </citation>
    <scope>NUCLEOTIDE SEQUENCE [LARGE SCALE GENOMIC DNA]</scope>
    <source>
        <strain evidence="6 7">GH-76</strain>
    </source>
</reference>
<dbReference type="Pfam" id="PF22704">
    <property type="entry name" value="CBM13-like"/>
    <property type="match status" value="1"/>
</dbReference>
<dbReference type="InterPro" id="IPR006710">
    <property type="entry name" value="Glyco_hydro_43"/>
</dbReference>
<dbReference type="Gene3D" id="2.60.120.260">
    <property type="entry name" value="Galactose-binding domain-like"/>
    <property type="match status" value="1"/>
</dbReference>
<sequence>MTFYGSAMVGVATSKTPCGPYSYKGSWKPLGAESRDMGLFQDDDGTAYLLYASDNNQNFKISRLDTNYYNVTTQVSVLSGSTLESPGIIKRSGAYYLFASHTSGWAPNPNKYFRATSLSGPWSSQADIAPSATRTYFSQNAFDLPLGSNGVYMGDRWRPSLLGSSRYVWYPLSWSSGNPQIVAADVWSVNPSAGTYTVATGTTYEAESGTISGSAQVLSDSSFSGGRAIGYLGNGGSLTINNVQGNGAGQWVALYYANGDSTWRNTTVSINGGASVLIDQPDTGGGHVILSVPVKLNLRSGTNSITFSGGQSNYAADLDKIIVYTAT</sequence>
<evidence type="ECO:0000256" key="3">
    <source>
        <dbReference type="ARBA" id="ARBA00023295"/>
    </source>
</evidence>
<dbReference type="PROSITE" id="PS51175">
    <property type="entry name" value="CBM6"/>
    <property type="match status" value="1"/>
</dbReference>
<dbReference type="EMBL" id="JBAHYK010000011">
    <property type="protein sequence ID" value="KAL0581378.1"/>
    <property type="molecule type" value="Genomic_DNA"/>
</dbReference>